<keyword evidence="1" id="KW-1133">Transmembrane helix</keyword>
<dbReference type="Proteomes" id="UP001221338">
    <property type="component" value="Unassembled WGS sequence"/>
</dbReference>
<dbReference type="GeneID" id="92804150"/>
<dbReference type="RefSeq" id="WP_000439354.1">
    <property type="nucleotide sequence ID" value="NZ_CP040879.1"/>
</dbReference>
<reference evidence="2 3" key="1">
    <citation type="submission" date="2023-03" db="EMBL/GenBank/DDBJ databases">
        <title>Genetic diversity of Bacillus cereus sensu lato isolates from Slovenia.</title>
        <authorList>
            <person name="Abdelli M."/>
        </authorList>
    </citation>
    <scope>NUCLEOTIDE SEQUENCE [LARGE SCALE GENOMIC DNA]</scope>
    <source>
        <strain evidence="2 3">SIBC61B</strain>
    </source>
</reference>
<dbReference type="EMBL" id="JARPRV010000024">
    <property type="protein sequence ID" value="MDG0944342.1"/>
    <property type="molecule type" value="Genomic_DNA"/>
</dbReference>
<keyword evidence="3" id="KW-1185">Reference proteome</keyword>
<organism evidence="2 3">
    <name type="scientific">Bacillus paranthracis</name>
    <dbReference type="NCBI Taxonomy" id="2026186"/>
    <lineage>
        <taxon>Bacteria</taxon>
        <taxon>Bacillati</taxon>
        <taxon>Bacillota</taxon>
        <taxon>Bacilli</taxon>
        <taxon>Bacillales</taxon>
        <taxon>Bacillaceae</taxon>
        <taxon>Bacillus</taxon>
        <taxon>Bacillus cereus group</taxon>
    </lineage>
</organism>
<keyword evidence="1" id="KW-0812">Transmembrane</keyword>
<comment type="caution">
    <text evidence="2">The sequence shown here is derived from an EMBL/GenBank/DDBJ whole genome shotgun (WGS) entry which is preliminary data.</text>
</comment>
<proteinExistence type="predicted"/>
<gene>
    <name evidence="2" type="ORF">P6U22_24700</name>
</gene>
<evidence type="ECO:0000313" key="3">
    <source>
        <dbReference type="Proteomes" id="UP001221338"/>
    </source>
</evidence>
<feature type="transmembrane region" description="Helical" evidence="1">
    <location>
        <begin position="6"/>
        <end position="32"/>
    </location>
</feature>
<sequence length="106" mass="12564">MERFNIMLNGCLFLIVFLVLIITIYHFTLFIVKRNMNKMKKEIKVEVTKDSYIYNNKGEVIQGLKEGEQFVVKLNNDTWKFICGEIVVAEYNYFGKIKMHDGFKLI</sequence>
<protein>
    <submittedName>
        <fullName evidence="2">Uncharacterized protein</fullName>
    </submittedName>
</protein>
<keyword evidence="1" id="KW-0472">Membrane</keyword>
<evidence type="ECO:0000313" key="2">
    <source>
        <dbReference type="EMBL" id="MDG0944342.1"/>
    </source>
</evidence>
<accession>A0ABT6E1U5</accession>
<evidence type="ECO:0000256" key="1">
    <source>
        <dbReference type="SAM" id="Phobius"/>
    </source>
</evidence>
<name>A0ABT6E1U5_9BACI</name>